<comment type="caution">
    <text evidence="1">The sequence shown here is derived from an EMBL/GenBank/DDBJ whole genome shotgun (WGS) entry which is preliminary data.</text>
</comment>
<organism evidence="1 2">
    <name type="scientific">Brassica rapa subsp. trilocularis</name>
    <dbReference type="NCBI Taxonomy" id="1813537"/>
    <lineage>
        <taxon>Eukaryota</taxon>
        <taxon>Viridiplantae</taxon>
        <taxon>Streptophyta</taxon>
        <taxon>Embryophyta</taxon>
        <taxon>Tracheophyta</taxon>
        <taxon>Spermatophyta</taxon>
        <taxon>Magnoliopsida</taxon>
        <taxon>eudicotyledons</taxon>
        <taxon>Gunneridae</taxon>
        <taxon>Pentapetalae</taxon>
        <taxon>rosids</taxon>
        <taxon>malvids</taxon>
        <taxon>Brassicales</taxon>
        <taxon>Brassicaceae</taxon>
        <taxon>Brassiceae</taxon>
        <taxon>Brassica</taxon>
    </lineage>
</organism>
<evidence type="ECO:0000313" key="1">
    <source>
        <dbReference type="EMBL" id="KAG5383123.1"/>
    </source>
</evidence>
<dbReference type="Proteomes" id="UP000823674">
    <property type="component" value="Chromosome A09"/>
</dbReference>
<dbReference type="EMBL" id="JADBGQ010000008">
    <property type="protein sequence ID" value="KAG5383123.1"/>
    <property type="molecule type" value="Genomic_DNA"/>
</dbReference>
<dbReference type="PANTHER" id="PTHR31490">
    <property type="entry name" value="GLYCOSYL HYDROLASE"/>
    <property type="match status" value="1"/>
</dbReference>
<dbReference type="Gene3D" id="2.60.120.260">
    <property type="entry name" value="Galactose-binding domain-like"/>
    <property type="match status" value="1"/>
</dbReference>
<evidence type="ECO:0000313" key="2">
    <source>
        <dbReference type="Proteomes" id="UP000823674"/>
    </source>
</evidence>
<sequence>MATLKLENQQSPTNYQFHRKEKWVRLEGMFSLPSLPERVVFYVEGPSPGINLLIQSVTIHLESEPELERREGVIVEDENLIPQSGKAFAAATERTQNWNGIQQEITGKIERKRVHCKVSLLLIVQTKNHCKMLNVQATDKEWIQCKRKFLLNSSASRVVIYIQGPHRGTDILLNSLTVKHAEKIPLSPRPPLENPAFGVNILTNRQLSDGTTNGWFPLGNCTLSVVKGSPRVLPPMARDSLGPHEPLIWVKLGSGISSPQNVNVALGIDSQWFTELDVSSINEHTRGDDLEVMMWEAFGHPAVEGIILWGFWELFMSRDNSHFVHK</sequence>
<dbReference type="SUPFAM" id="SSF49785">
    <property type="entry name" value="Galactose-binding domain-like"/>
    <property type="match status" value="2"/>
</dbReference>
<accession>A0ABQ7L988</accession>
<proteinExistence type="predicted"/>
<protein>
    <submittedName>
        <fullName evidence="1">Uncharacterized protein</fullName>
    </submittedName>
</protein>
<name>A0ABQ7L988_BRACM</name>
<dbReference type="SUPFAM" id="SSF51445">
    <property type="entry name" value="(Trans)glycosidases"/>
    <property type="match status" value="1"/>
</dbReference>
<gene>
    <name evidence="1" type="primary">A09g503630.1_BraROA</name>
    <name evidence="1" type="ORF">IGI04_034593</name>
</gene>
<dbReference type="InterPro" id="IPR044846">
    <property type="entry name" value="GH10"/>
</dbReference>
<dbReference type="InterPro" id="IPR017853">
    <property type="entry name" value="GH"/>
</dbReference>
<keyword evidence="2" id="KW-1185">Reference proteome</keyword>
<dbReference type="InterPro" id="IPR008979">
    <property type="entry name" value="Galactose-bd-like_sf"/>
</dbReference>
<reference evidence="1 2" key="1">
    <citation type="submission" date="2021-03" db="EMBL/GenBank/DDBJ databases">
        <authorList>
            <person name="King G.J."/>
            <person name="Bancroft I."/>
            <person name="Baten A."/>
            <person name="Bloomfield J."/>
            <person name="Borpatragohain P."/>
            <person name="He Z."/>
            <person name="Irish N."/>
            <person name="Irwin J."/>
            <person name="Liu K."/>
            <person name="Mauleon R.P."/>
            <person name="Moore J."/>
            <person name="Morris R."/>
            <person name="Ostergaard L."/>
            <person name="Wang B."/>
            <person name="Wells R."/>
        </authorList>
    </citation>
    <scope>NUCLEOTIDE SEQUENCE [LARGE SCALE GENOMIC DNA]</scope>
    <source>
        <strain evidence="1">R-o-18</strain>
        <tissue evidence="1">Leaf</tissue>
    </source>
</reference>
<dbReference type="PANTHER" id="PTHR31490:SF1">
    <property type="entry name" value="ENDO-1,4-BETA-XYLANASE 1"/>
    <property type="match status" value="1"/>
</dbReference>